<gene>
    <name evidence="2" type="ORF">VOLCADRAFT_91686</name>
</gene>
<dbReference type="Proteomes" id="UP000001058">
    <property type="component" value="Unassembled WGS sequence"/>
</dbReference>
<dbReference type="KEGG" id="vcn:VOLCADRAFT_91686"/>
<dbReference type="RefSeq" id="XP_002951153.1">
    <property type="nucleotide sequence ID" value="XM_002951107.1"/>
</dbReference>
<dbReference type="Gene3D" id="1.25.40.20">
    <property type="entry name" value="Ankyrin repeat-containing domain"/>
    <property type="match status" value="2"/>
</dbReference>
<dbReference type="GeneID" id="9615399"/>
<keyword evidence="3" id="KW-1185">Reference proteome</keyword>
<dbReference type="STRING" id="3068.D8TXQ8"/>
<evidence type="ECO:0000313" key="3">
    <source>
        <dbReference type="Proteomes" id="UP000001058"/>
    </source>
</evidence>
<name>D8TXQ8_VOLCA</name>
<protein>
    <submittedName>
        <fullName evidence="2">Uncharacterized protein</fullName>
    </submittedName>
</protein>
<dbReference type="OrthoDB" id="823504at2759"/>
<dbReference type="PROSITE" id="PS50297">
    <property type="entry name" value="ANK_REP_REGION"/>
    <property type="match status" value="1"/>
</dbReference>
<feature type="repeat" description="ANK" evidence="1">
    <location>
        <begin position="152"/>
        <end position="184"/>
    </location>
</feature>
<dbReference type="InterPro" id="IPR002110">
    <property type="entry name" value="Ankyrin_rpt"/>
</dbReference>
<dbReference type="InParanoid" id="D8TXQ8"/>
<dbReference type="SMART" id="SM00248">
    <property type="entry name" value="ANK"/>
    <property type="match status" value="3"/>
</dbReference>
<evidence type="ECO:0000313" key="2">
    <source>
        <dbReference type="EMBL" id="EFJ47682.1"/>
    </source>
</evidence>
<proteinExistence type="predicted"/>
<dbReference type="InterPro" id="IPR036770">
    <property type="entry name" value="Ankyrin_rpt-contain_sf"/>
</dbReference>
<organism evidence="3">
    <name type="scientific">Volvox carteri f. nagariensis</name>
    <dbReference type="NCBI Taxonomy" id="3068"/>
    <lineage>
        <taxon>Eukaryota</taxon>
        <taxon>Viridiplantae</taxon>
        <taxon>Chlorophyta</taxon>
        <taxon>core chlorophytes</taxon>
        <taxon>Chlorophyceae</taxon>
        <taxon>CS clade</taxon>
        <taxon>Chlamydomonadales</taxon>
        <taxon>Volvocaceae</taxon>
        <taxon>Volvox</taxon>
    </lineage>
</organism>
<keyword evidence="1" id="KW-0040">ANK repeat</keyword>
<evidence type="ECO:0000256" key="1">
    <source>
        <dbReference type="PROSITE-ProRule" id="PRU00023"/>
    </source>
</evidence>
<dbReference type="PROSITE" id="PS50088">
    <property type="entry name" value="ANK_REPEAT"/>
    <property type="match status" value="1"/>
</dbReference>
<reference evidence="2 3" key="1">
    <citation type="journal article" date="2010" name="Science">
        <title>Genomic analysis of organismal complexity in the multicellular green alga Volvox carteri.</title>
        <authorList>
            <person name="Prochnik S.E."/>
            <person name="Umen J."/>
            <person name="Nedelcu A.M."/>
            <person name="Hallmann A."/>
            <person name="Miller S.M."/>
            <person name="Nishii I."/>
            <person name="Ferris P."/>
            <person name="Kuo A."/>
            <person name="Mitros T."/>
            <person name="Fritz-Laylin L.K."/>
            <person name="Hellsten U."/>
            <person name="Chapman J."/>
            <person name="Simakov O."/>
            <person name="Rensing S.A."/>
            <person name="Terry A."/>
            <person name="Pangilinan J."/>
            <person name="Kapitonov V."/>
            <person name="Jurka J."/>
            <person name="Salamov A."/>
            <person name="Shapiro H."/>
            <person name="Schmutz J."/>
            <person name="Grimwood J."/>
            <person name="Lindquist E."/>
            <person name="Lucas S."/>
            <person name="Grigoriev I.V."/>
            <person name="Schmitt R."/>
            <person name="Kirk D."/>
            <person name="Rokhsar D.S."/>
        </authorList>
    </citation>
    <scope>NUCLEOTIDE SEQUENCE [LARGE SCALE GENOMIC DNA]</scope>
    <source>
        <strain evidence="3">f. Nagariensis / Eve</strain>
    </source>
</reference>
<dbReference type="EMBL" id="GL378343">
    <property type="protein sequence ID" value="EFJ47682.1"/>
    <property type="molecule type" value="Genomic_DNA"/>
</dbReference>
<dbReference type="AlphaFoldDB" id="D8TXQ8"/>
<sequence>MPISEASILQCLTALHFTCRHGSNRDVLAALEQLRSAAAAEAAEAANMLVDETGASAATTQKPAPSLVAEALQVADAMGVTPLLHAVQRRLADVVSELLAAGAHPAYPRLEPSLNSALHVAALKHQQHQTLQQHHRHESSKRLASVDLLSANGSTPLLYACGTGHLGVSAVLLKAGTAYGNERERKLEPPSSKADATAIATAAAATVAGDDDVEALSSAVAVADANGTPQRGPQRPGQRVRGHTVIAGLNPLPVSPLPLQPAPKLQEIQEKEDDGDVGEAKEEEVLEEVATGGLLGVDAAASWEAEALTVMQVLWVPTTRAGELSAAQLEALEALHRGALAKIAEARLALAVGVEVARAEEERQRLREITALRDHR</sequence>
<dbReference type="SUPFAM" id="SSF48403">
    <property type="entry name" value="Ankyrin repeat"/>
    <property type="match status" value="1"/>
</dbReference>
<accession>D8TXQ8</accession>